<evidence type="ECO:0000256" key="2">
    <source>
        <dbReference type="ARBA" id="ARBA00022448"/>
    </source>
</evidence>
<feature type="transmembrane region" description="Helical" evidence="7">
    <location>
        <begin position="182"/>
        <end position="202"/>
    </location>
</feature>
<evidence type="ECO:0000256" key="7">
    <source>
        <dbReference type="SAM" id="Phobius"/>
    </source>
</evidence>
<keyword evidence="6 7" id="KW-0472">Membrane</keyword>
<dbReference type="GO" id="GO:0015293">
    <property type="term" value="F:symporter activity"/>
    <property type="evidence" value="ECO:0007669"/>
    <property type="project" value="UniProtKB-KW"/>
</dbReference>
<feature type="transmembrane region" description="Helical" evidence="7">
    <location>
        <begin position="35"/>
        <end position="59"/>
    </location>
</feature>
<keyword evidence="2" id="KW-0813">Transport</keyword>
<accession>A0A1T5J258</accession>
<protein>
    <submittedName>
        <fullName evidence="8">Na+/H+-dicarboxylate symporter</fullName>
    </submittedName>
</protein>
<dbReference type="PANTHER" id="PTHR42865">
    <property type="entry name" value="PROTON/GLUTAMATE-ASPARTATE SYMPORTER"/>
    <property type="match status" value="1"/>
</dbReference>
<feature type="transmembrane region" description="Helical" evidence="7">
    <location>
        <begin position="350"/>
        <end position="374"/>
    </location>
</feature>
<comment type="subcellular location">
    <subcellularLocation>
        <location evidence="1">Cell membrane</location>
        <topology evidence="1">Multi-pass membrane protein</topology>
    </subcellularLocation>
</comment>
<feature type="transmembrane region" description="Helical" evidence="7">
    <location>
        <begin position="145"/>
        <end position="162"/>
    </location>
</feature>
<evidence type="ECO:0000256" key="1">
    <source>
        <dbReference type="ARBA" id="ARBA00004651"/>
    </source>
</evidence>
<dbReference type="Gene3D" id="1.10.3860.10">
    <property type="entry name" value="Sodium:dicarboxylate symporter"/>
    <property type="match status" value="1"/>
</dbReference>
<dbReference type="InterPro" id="IPR001991">
    <property type="entry name" value="Na-dicarboxylate_symporter"/>
</dbReference>
<evidence type="ECO:0000256" key="6">
    <source>
        <dbReference type="ARBA" id="ARBA00023136"/>
    </source>
</evidence>
<name>A0A1T5J258_9FIRM</name>
<evidence type="ECO:0000256" key="5">
    <source>
        <dbReference type="ARBA" id="ARBA00022989"/>
    </source>
</evidence>
<dbReference type="STRING" id="36842.SAMN02194393_00863"/>
<keyword evidence="9" id="KW-1185">Reference proteome</keyword>
<feature type="transmembrane region" description="Helical" evidence="7">
    <location>
        <begin position="80"/>
        <end position="100"/>
    </location>
</feature>
<dbReference type="SUPFAM" id="SSF118215">
    <property type="entry name" value="Proton glutamate symport protein"/>
    <property type="match status" value="1"/>
</dbReference>
<keyword evidence="3" id="KW-1003">Cell membrane</keyword>
<evidence type="ECO:0000313" key="8">
    <source>
        <dbReference type="EMBL" id="SKC45597.1"/>
    </source>
</evidence>
<dbReference type="EMBL" id="FUZT01000002">
    <property type="protein sequence ID" value="SKC45597.1"/>
    <property type="molecule type" value="Genomic_DNA"/>
</dbReference>
<dbReference type="Proteomes" id="UP000190285">
    <property type="component" value="Unassembled WGS sequence"/>
</dbReference>
<organism evidence="8 9">
    <name type="scientific">Maledivibacter halophilus</name>
    <dbReference type="NCBI Taxonomy" id="36842"/>
    <lineage>
        <taxon>Bacteria</taxon>
        <taxon>Bacillati</taxon>
        <taxon>Bacillota</taxon>
        <taxon>Clostridia</taxon>
        <taxon>Peptostreptococcales</taxon>
        <taxon>Caminicellaceae</taxon>
        <taxon>Maledivibacter</taxon>
    </lineage>
</organism>
<feature type="transmembrane region" description="Helical" evidence="7">
    <location>
        <begin position="222"/>
        <end position="245"/>
    </location>
</feature>
<feature type="transmembrane region" description="Helical" evidence="7">
    <location>
        <begin position="12"/>
        <end position="29"/>
    </location>
</feature>
<sequence>MKIGGKKIGLTTQVFLAMIVGAILGLLIGEPMTKLGFIGTIWLNCIKMIVVPMVIVTIITGITSQKDVKSLGRISVRIMAYYIFSTLIACAIGLTVALIIKPGTIANFTGLASKEITGSTDITVADFFTSMFSANMFKTFSEGNILQTLIISVMIGIAILRMKNEKFKTTVVNGFNALGEMVFSLIGMIMIASPIGVFFLMADSFGKYGASIFTSMATLAGTYYLACIVQIILVYGGVVWLTAGINPIKFIKDSAELWIYTISTCSSVASIPINIKVAKEKFGVPERISGFTIPLGSQMNYDGSVILYGSVIVFISQVVGVPITLGVMLKVIFLSAILSTGGGGIPGSGIVKLLVMVQAFGLPTEIVGIIAAFYRLFDMGTTTNNCLGDLAGTVFVSKLEEKTIEKNNRKMAEAN</sequence>
<dbReference type="PANTHER" id="PTHR42865:SF7">
    <property type="entry name" value="PROTON_GLUTAMATE-ASPARTATE SYMPORTER"/>
    <property type="match status" value="1"/>
</dbReference>
<dbReference type="GO" id="GO:0005886">
    <property type="term" value="C:plasma membrane"/>
    <property type="evidence" value="ECO:0007669"/>
    <property type="project" value="UniProtKB-SubCell"/>
</dbReference>
<proteinExistence type="predicted"/>
<dbReference type="OrthoDB" id="9768885at2"/>
<dbReference type="Pfam" id="PF00375">
    <property type="entry name" value="SDF"/>
    <property type="match status" value="1"/>
</dbReference>
<dbReference type="RefSeq" id="WP_079489630.1">
    <property type="nucleotide sequence ID" value="NZ_FUZT01000002.1"/>
</dbReference>
<evidence type="ECO:0000256" key="3">
    <source>
        <dbReference type="ARBA" id="ARBA00022475"/>
    </source>
</evidence>
<dbReference type="InterPro" id="IPR036458">
    <property type="entry name" value="Na:dicarbo_symporter_sf"/>
</dbReference>
<gene>
    <name evidence="8" type="ORF">SAMN02194393_00863</name>
</gene>
<dbReference type="PRINTS" id="PR00173">
    <property type="entry name" value="EDTRNSPORT"/>
</dbReference>
<dbReference type="AlphaFoldDB" id="A0A1T5J258"/>
<reference evidence="8 9" key="1">
    <citation type="submission" date="2017-02" db="EMBL/GenBank/DDBJ databases">
        <authorList>
            <person name="Peterson S.W."/>
        </authorList>
    </citation>
    <scope>NUCLEOTIDE SEQUENCE [LARGE SCALE GENOMIC DNA]</scope>
    <source>
        <strain evidence="8 9">M1</strain>
    </source>
</reference>
<keyword evidence="4 7" id="KW-0812">Transmembrane</keyword>
<evidence type="ECO:0000256" key="4">
    <source>
        <dbReference type="ARBA" id="ARBA00022692"/>
    </source>
</evidence>
<feature type="transmembrane region" description="Helical" evidence="7">
    <location>
        <begin position="305"/>
        <end position="338"/>
    </location>
</feature>
<evidence type="ECO:0000313" key="9">
    <source>
        <dbReference type="Proteomes" id="UP000190285"/>
    </source>
</evidence>
<keyword evidence="5 7" id="KW-1133">Transmembrane helix</keyword>